<keyword evidence="4" id="KW-1185">Reference proteome</keyword>
<accession>A0A8J4CUL4</accession>
<dbReference type="InterPro" id="IPR013103">
    <property type="entry name" value="RVT_2"/>
</dbReference>
<dbReference type="EMBL" id="BNCP01000055">
    <property type="protein sequence ID" value="GIL90147.1"/>
    <property type="molecule type" value="Genomic_DNA"/>
</dbReference>
<evidence type="ECO:0000313" key="4">
    <source>
        <dbReference type="Proteomes" id="UP000747110"/>
    </source>
</evidence>
<reference evidence="2" key="1">
    <citation type="journal article" date="2021" name="Proc. Natl. Acad. Sci. U.S.A.">
        <title>Three genomes in the algal genus Volvox reveal the fate of a haploid sex-determining region after a transition to homothallism.</title>
        <authorList>
            <person name="Yamamoto K."/>
            <person name="Hamaji T."/>
            <person name="Kawai-Toyooka H."/>
            <person name="Matsuzaki R."/>
            <person name="Takahashi F."/>
            <person name="Nishimura Y."/>
            <person name="Kawachi M."/>
            <person name="Noguchi H."/>
            <person name="Minakuchi Y."/>
            <person name="Umen J.G."/>
            <person name="Toyoda A."/>
            <person name="Nozaki H."/>
        </authorList>
    </citation>
    <scope>NUCLEOTIDE SEQUENCE</scope>
    <source>
        <strain evidence="3">NIES-3785</strain>
        <strain evidence="2">NIES-3786</strain>
    </source>
</reference>
<dbReference type="OrthoDB" id="5860513at2759"/>
<proteinExistence type="predicted"/>
<sequence>MKEPSGYESKTPGVACHLLRSIYGLQRASQCWYDTMSARFAEIGLLPSKSDPAMFVKVNEKGVILVLVHVDDMCIAAKSQELIDRVKKAISGLFKVRDLGDVKVFLGMEVGQRDNGDITLLQERYVERIFNVHGLGGVKPPILPLAVGTRVTPATEDAQLLEDPTPYTGC</sequence>
<dbReference type="AlphaFoldDB" id="A0A8J4CUL4"/>
<dbReference type="EMBL" id="BNCQ01000047">
    <property type="protein sequence ID" value="GIM13257.1"/>
    <property type="molecule type" value="Genomic_DNA"/>
</dbReference>
<dbReference type="Proteomes" id="UP000722791">
    <property type="component" value="Unassembled WGS sequence"/>
</dbReference>
<comment type="caution">
    <text evidence="2">The sequence shown here is derived from an EMBL/GenBank/DDBJ whole genome shotgun (WGS) entry which is preliminary data.</text>
</comment>
<gene>
    <name evidence="2" type="ORF">Vretifemale_17861</name>
    <name evidence="3" type="ORF">Vretimale_16363</name>
</gene>
<organism evidence="2 4">
    <name type="scientific">Volvox reticuliferus</name>
    <dbReference type="NCBI Taxonomy" id="1737510"/>
    <lineage>
        <taxon>Eukaryota</taxon>
        <taxon>Viridiplantae</taxon>
        <taxon>Chlorophyta</taxon>
        <taxon>core chlorophytes</taxon>
        <taxon>Chlorophyceae</taxon>
        <taxon>CS clade</taxon>
        <taxon>Chlamydomonadales</taxon>
        <taxon>Volvocaceae</taxon>
        <taxon>Volvox</taxon>
    </lineage>
</organism>
<dbReference type="Pfam" id="PF07727">
    <property type="entry name" value="RVT_2"/>
    <property type="match status" value="1"/>
</dbReference>
<feature type="domain" description="Reverse transcriptase Ty1/copia-type" evidence="1">
    <location>
        <begin position="1"/>
        <end position="145"/>
    </location>
</feature>
<evidence type="ECO:0000259" key="1">
    <source>
        <dbReference type="Pfam" id="PF07727"/>
    </source>
</evidence>
<name>A0A8J4CUL4_9CHLO</name>
<dbReference type="Proteomes" id="UP000747110">
    <property type="component" value="Unassembled WGS sequence"/>
</dbReference>
<protein>
    <recommendedName>
        <fullName evidence="1">Reverse transcriptase Ty1/copia-type domain-containing protein</fullName>
    </recommendedName>
</protein>
<evidence type="ECO:0000313" key="3">
    <source>
        <dbReference type="EMBL" id="GIM13257.1"/>
    </source>
</evidence>
<evidence type="ECO:0000313" key="2">
    <source>
        <dbReference type="EMBL" id="GIL90147.1"/>
    </source>
</evidence>